<protein>
    <recommendedName>
        <fullName evidence="3">Rhamnan synthesis protein F</fullName>
    </recommendedName>
</protein>
<sequence>MFDKLCLFAHFDKDDLVADYVLHYLHAIRNAGFPIVVISTSKLSADDVARLKSVAHDVILRENRGHDFASWGLGLERYADQVTGQLLIANDSVYAPIGDFGEALRRLTSVEADAYGMIESLEIARHLQSWFLLLEKRVHAHPDFRAVFAQDFSALVKTDIIRNGEIGLSQTLLNHGFRLHALFSGLSRTGRAMHMSSNYSHFLWRELIENEGIPFLKIELLRVNPCRIADLAEWPEIVGRHAPELVPMIQDHLERTVTGQGRSIEAIQRISVTHNDMQSFIRRDYAYASTRRPIAGLGNLLLLSGVRMKRLLMHAVYRSLAPIRHKLGPLKRKFPPQ</sequence>
<dbReference type="KEGG" id="bvv:BHK69_07935"/>
<reference evidence="1 2" key="1">
    <citation type="journal article" date="2015" name="Antonie Van Leeuwenhoek">
        <title>Bosea vaviloviae sp. nov., a new species of slow-growing rhizobia isolated from nodules of the relict species Vavilovia formosa (Stev.) Fed.</title>
        <authorList>
            <person name="Safronova V.I."/>
            <person name="Kuznetsova I.G."/>
            <person name="Sazanova A.L."/>
            <person name="Kimeklis A.K."/>
            <person name="Belimov A.A."/>
            <person name="Andronov E.E."/>
            <person name="Pinaev A.G."/>
            <person name="Chizhevskaya E.P."/>
            <person name="Pukhaev A.R."/>
            <person name="Popov K.P."/>
            <person name="Willems A."/>
            <person name="Tikhonovich I.A."/>
        </authorList>
    </citation>
    <scope>NUCLEOTIDE SEQUENCE [LARGE SCALE GENOMIC DNA]</scope>
    <source>
        <strain evidence="1 2">Vaf18</strain>
    </source>
</reference>
<dbReference type="InterPro" id="IPR007739">
    <property type="entry name" value="RgpF"/>
</dbReference>
<proteinExistence type="predicted"/>
<dbReference type="RefSeq" id="WP_069689624.1">
    <property type="nucleotide sequence ID" value="NZ_CP017147.1"/>
</dbReference>
<dbReference type="Proteomes" id="UP000094969">
    <property type="component" value="Chromosome"/>
</dbReference>
<accession>A0A1D7TZ68</accession>
<organism evidence="1 2">
    <name type="scientific">Bosea vaviloviae</name>
    <dbReference type="NCBI Taxonomy" id="1526658"/>
    <lineage>
        <taxon>Bacteria</taxon>
        <taxon>Pseudomonadati</taxon>
        <taxon>Pseudomonadota</taxon>
        <taxon>Alphaproteobacteria</taxon>
        <taxon>Hyphomicrobiales</taxon>
        <taxon>Boseaceae</taxon>
        <taxon>Bosea</taxon>
    </lineage>
</organism>
<dbReference type="AlphaFoldDB" id="A0A1D7TZ68"/>
<dbReference type="STRING" id="1526658.BHK69_07935"/>
<gene>
    <name evidence="1" type="ORF">BHK69_07935</name>
</gene>
<dbReference type="EMBL" id="CP017147">
    <property type="protein sequence ID" value="AOO80404.1"/>
    <property type="molecule type" value="Genomic_DNA"/>
</dbReference>
<dbReference type="Pfam" id="PF05045">
    <property type="entry name" value="RgpF"/>
    <property type="match status" value="1"/>
</dbReference>
<name>A0A1D7TZ68_9HYPH</name>
<evidence type="ECO:0008006" key="3">
    <source>
        <dbReference type="Google" id="ProtNLM"/>
    </source>
</evidence>
<evidence type="ECO:0000313" key="2">
    <source>
        <dbReference type="Proteomes" id="UP000094969"/>
    </source>
</evidence>
<keyword evidence="2" id="KW-1185">Reference proteome</keyword>
<dbReference type="OrthoDB" id="7220105at2"/>
<evidence type="ECO:0000313" key="1">
    <source>
        <dbReference type="EMBL" id="AOO80404.1"/>
    </source>
</evidence>